<dbReference type="Proteomes" id="UP000664761">
    <property type="component" value="Unassembled WGS sequence"/>
</dbReference>
<feature type="transmembrane region" description="Helical" evidence="2">
    <location>
        <begin position="286"/>
        <end position="307"/>
    </location>
</feature>
<evidence type="ECO:0000256" key="1">
    <source>
        <dbReference type="SAM" id="Coils"/>
    </source>
</evidence>
<protein>
    <submittedName>
        <fullName evidence="3">AIM24 family protein</fullName>
    </submittedName>
</protein>
<feature type="transmembrane region" description="Helical" evidence="2">
    <location>
        <begin position="67"/>
        <end position="85"/>
    </location>
</feature>
<feature type="transmembrane region" description="Helical" evidence="2">
    <location>
        <begin position="388"/>
        <end position="409"/>
    </location>
</feature>
<evidence type="ECO:0000256" key="2">
    <source>
        <dbReference type="SAM" id="Phobius"/>
    </source>
</evidence>
<organism evidence="3 4">
    <name type="scientific">Sneathiella sedimenti</name>
    <dbReference type="NCBI Taxonomy" id="2816034"/>
    <lineage>
        <taxon>Bacteria</taxon>
        <taxon>Pseudomonadati</taxon>
        <taxon>Pseudomonadota</taxon>
        <taxon>Alphaproteobacteria</taxon>
        <taxon>Sneathiellales</taxon>
        <taxon>Sneathiellaceae</taxon>
        <taxon>Sneathiella</taxon>
    </lineage>
</organism>
<keyword evidence="1" id="KW-0175">Coiled coil</keyword>
<dbReference type="Gene3D" id="3.60.160.10">
    <property type="entry name" value="Mitochondrial biogenesis AIM24"/>
    <property type="match status" value="1"/>
</dbReference>
<keyword evidence="4" id="KW-1185">Reference proteome</keyword>
<feature type="transmembrane region" description="Helical" evidence="2">
    <location>
        <begin position="343"/>
        <end position="367"/>
    </location>
</feature>
<accession>A0ABS3F7E3</accession>
<evidence type="ECO:0000313" key="4">
    <source>
        <dbReference type="Proteomes" id="UP000664761"/>
    </source>
</evidence>
<sequence length="870" mass="96848">MVWRNNGVFQRLFWLIVLTGTVPAAVSTTLPPTHWCLNFSEISALFELPSVGCFGGSSIAPDFLSPPVTWVYLALFCIGLIIAIAQNKIFRVVALLPFLLLYASPVTELSVYPGDQLTPDYFEPKSRQTAATVETTVKEILPDYDLGTPETDAQYAGVRNLVAVVQENITGYDQTVSRISRLKKELEAARARSADAEKVLEDTQAAFEKLKLLGGMAKKAIKAIEELLERAKADQQKAQSKVERLKKEITELNNNSKTLHASFITNLNALNTEVTRSLSMKPNQNIRFWTLVISAASFLALTLFAFGSRIRSPEFALSCLVVIVVAFYPMAKAAAGVSFSQGLFSLLLASYALVLFVVTAISLRLFALAILQNIPIFAQFERRKYASYTVFTALRWIPIGLCILAGLWFSLEIDTRAQDAVYGVECTEEGTGLFECATPTTETLVVRGEDSNLEQDIYNSVDAAFRKQEIQLEKMLNNYRQLAKSSPRQIPAFVDKEFTALYPDGKALVQSVPSLRLPECKLHQVDCHVTRKVKIAIIDAYDFTRKRQRDRLNVLTTDLSTLSGEEAEKHLREIELYLSTTLDATKRSVRNIIADVFWTVRSLNLLATMILIVAAVKSFAYIFARVAFKSEAGNALPIETSRPVENPEVPSIPDIKSGFDPEYIFPPGEFGKYYIKPALSPSGSSQDIAWPQPHKAILRRLFSGTYKMVKVDPNEDQNDTISIQTSQGRQFLEWNLKPGERVYFSQGNLAAFSETIRLETQVSLCLTAMAFGRMFFSVAEGPGKLVLRTFGKPEIYTSRDNSRAIDPLRFIGWSDAAHFHINSSSSLENIYFHSAQIRFAYGGAAIGDVSENGKRGAGAIRFIPPVFLPF</sequence>
<keyword evidence="2" id="KW-0812">Transmembrane</keyword>
<reference evidence="3 4" key="1">
    <citation type="submission" date="2021-03" db="EMBL/GenBank/DDBJ databases">
        <title>Sneathiella sp. CAU 1612 isolated from Kang Won-do.</title>
        <authorList>
            <person name="Kim W."/>
        </authorList>
    </citation>
    <scope>NUCLEOTIDE SEQUENCE [LARGE SCALE GENOMIC DNA]</scope>
    <source>
        <strain evidence="3 4">CAU 1612</strain>
    </source>
</reference>
<feature type="transmembrane region" description="Helical" evidence="2">
    <location>
        <begin position="92"/>
        <end position="112"/>
    </location>
</feature>
<dbReference type="InterPro" id="IPR036983">
    <property type="entry name" value="AIM24_sf"/>
</dbReference>
<proteinExistence type="predicted"/>
<dbReference type="SUPFAM" id="SSF51219">
    <property type="entry name" value="TRAP-like"/>
    <property type="match status" value="1"/>
</dbReference>
<dbReference type="InterPro" id="IPR016031">
    <property type="entry name" value="Trp_RNA-bd_attenuator-like_dom"/>
</dbReference>
<dbReference type="Pfam" id="PF01987">
    <property type="entry name" value="AIM24"/>
    <property type="match status" value="1"/>
</dbReference>
<keyword evidence="2" id="KW-1133">Transmembrane helix</keyword>
<feature type="transmembrane region" description="Helical" evidence="2">
    <location>
        <begin position="314"/>
        <end position="331"/>
    </location>
</feature>
<keyword evidence="2" id="KW-0472">Membrane</keyword>
<name>A0ABS3F7E3_9PROT</name>
<evidence type="ECO:0000313" key="3">
    <source>
        <dbReference type="EMBL" id="MBO0334262.1"/>
    </source>
</evidence>
<comment type="caution">
    <text evidence="3">The sequence shown here is derived from an EMBL/GenBank/DDBJ whole genome shotgun (WGS) entry which is preliminary data.</text>
</comment>
<dbReference type="RefSeq" id="WP_207045857.1">
    <property type="nucleotide sequence ID" value="NZ_JAFLNC010000003.1"/>
</dbReference>
<gene>
    <name evidence="3" type="ORF">J0X12_11575</name>
</gene>
<feature type="coiled-coil region" evidence="1">
    <location>
        <begin position="172"/>
        <end position="262"/>
    </location>
</feature>
<feature type="transmembrane region" description="Helical" evidence="2">
    <location>
        <begin position="12"/>
        <end position="30"/>
    </location>
</feature>
<dbReference type="InterPro" id="IPR002838">
    <property type="entry name" value="AIM24"/>
</dbReference>
<dbReference type="EMBL" id="JAFLNC010000003">
    <property type="protein sequence ID" value="MBO0334262.1"/>
    <property type="molecule type" value="Genomic_DNA"/>
</dbReference>